<evidence type="ECO:0000313" key="2">
    <source>
        <dbReference type="Proteomes" id="UP000179274"/>
    </source>
</evidence>
<protein>
    <submittedName>
        <fullName evidence="1">Uncharacterized protein</fullName>
    </submittedName>
</protein>
<proteinExistence type="predicted"/>
<organism evidence="1 2">
    <name type="scientific">Candidatus Nomurabacteria bacterium RIFOXYA1_FULL_35_17</name>
    <dbReference type="NCBI Taxonomy" id="1801798"/>
    <lineage>
        <taxon>Bacteria</taxon>
        <taxon>Candidatus Nomuraibacteriota</taxon>
    </lineage>
</organism>
<gene>
    <name evidence="1" type="ORF">A2192_02705</name>
</gene>
<name>A0A1F6YI81_9BACT</name>
<dbReference type="Proteomes" id="UP000179274">
    <property type="component" value="Unassembled WGS sequence"/>
</dbReference>
<dbReference type="AlphaFoldDB" id="A0A1F6YI81"/>
<accession>A0A1F6YI81</accession>
<reference evidence="1 2" key="1">
    <citation type="journal article" date="2016" name="Nat. Commun.">
        <title>Thousands of microbial genomes shed light on interconnected biogeochemical processes in an aquifer system.</title>
        <authorList>
            <person name="Anantharaman K."/>
            <person name="Brown C.T."/>
            <person name="Hug L.A."/>
            <person name="Sharon I."/>
            <person name="Castelle C.J."/>
            <person name="Probst A.J."/>
            <person name="Thomas B.C."/>
            <person name="Singh A."/>
            <person name="Wilkins M.J."/>
            <person name="Karaoz U."/>
            <person name="Brodie E.L."/>
            <person name="Williams K.H."/>
            <person name="Hubbard S.S."/>
            <person name="Banfield J.F."/>
        </authorList>
    </citation>
    <scope>NUCLEOTIDE SEQUENCE [LARGE SCALE GENOMIC DNA]</scope>
</reference>
<sequence length="80" mass="8699">MTIVMAKICVLETTIGLDKRVYLGADEAREALESHLNPDLDKCGTMPECRGCEIRNGAAVRALAQRVAPKLARSNGCRLN</sequence>
<comment type="caution">
    <text evidence="1">The sequence shown here is derived from an EMBL/GenBank/DDBJ whole genome shotgun (WGS) entry which is preliminary data.</text>
</comment>
<evidence type="ECO:0000313" key="1">
    <source>
        <dbReference type="EMBL" id="OGJ06064.1"/>
    </source>
</evidence>
<dbReference type="EMBL" id="MFVW01000025">
    <property type="protein sequence ID" value="OGJ06064.1"/>
    <property type="molecule type" value="Genomic_DNA"/>
</dbReference>